<dbReference type="PRINTS" id="PR00038">
    <property type="entry name" value="HTHLUXR"/>
</dbReference>
<dbReference type="GO" id="GO:0003677">
    <property type="term" value="F:DNA binding"/>
    <property type="evidence" value="ECO:0007669"/>
    <property type="project" value="UniProtKB-KW"/>
</dbReference>
<dbReference type="CDD" id="cd17535">
    <property type="entry name" value="REC_NarL-like"/>
    <property type="match status" value="1"/>
</dbReference>
<dbReference type="SUPFAM" id="SSF46894">
    <property type="entry name" value="C-terminal effector domain of the bipartite response regulators"/>
    <property type="match status" value="1"/>
</dbReference>
<feature type="domain" description="HTH luxR-type" evidence="4">
    <location>
        <begin position="143"/>
        <end position="208"/>
    </location>
</feature>
<evidence type="ECO:0000313" key="7">
    <source>
        <dbReference type="Proteomes" id="UP001206128"/>
    </source>
</evidence>
<proteinExistence type="predicted"/>
<dbReference type="CDD" id="cd06170">
    <property type="entry name" value="LuxR_C_like"/>
    <property type="match status" value="1"/>
</dbReference>
<accession>A0AAE3GBK8</accession>
<dbReference type="SMART" id="SM00421">
    <property type="entry name" value="HTH_LUXR"/>
    <property type="match status" value="1"/>
</dbReference>
<evidence type="ECO:0000256" key="3">
    <source>
        <dbReference type="PROSITE-ProRule" id="PRU00169"/>
    </source>
</evidence>
<dbReference type="Gene3D" id="3.40.50.2300">
    <property type="match status" value="1"/>
</dbReference>
<dbReference type="InterPro" id="IPR058245">
    <property type="entry name" value="NreC/VraR/RcsB-like_REC"/>
</dbReference>
<dbReference type="RefSeq" id="WP_253767399.1">
    <property type="nucleotide sequence ID" value="NZ_JAMTCK010000002.1"/>
</dbReference>
<reference evidence="6" key="1">
    <citation type="submission" date="2022-06" db="EMBL/GenBank/DDBJ databases">
        <title>Genomic Encyclopedia of Archaeal and Bacterial Type Strains, Phase II (KMG-II): from individual species to whole genera.</title>
        <authorList>
            <person name="Goeker M."/>
        </authorList>
    </citation>
    <scope>NUCLEOTIDE SEQUENCE</scope>
    <source>
        <strain evidence="6">DSM 43935</strain>
    </source>
</reference>
<dbReference type="GO" id="GO:0006355">
    <property type="term" value="P:regulation of DNA-templated transcription"/>
    <property type="evidence" value="ECO:0007669"/>
    <property type="project" value="InterPro"/>
</dbReference>
<evidence type="ECO:0000259" key="5">
    <source>
        <dbReference type="PROSITE" id="PS50110"/>
    </source>
</evidence>
<keyword evidence="1 3" id="KW-0597">Phosphoprotein</keyword>
<dbReference type="SMART" id="SM00448">
    <property type="entry name" value="REC"/>
    <property type="match status" value="1"/>
</dbReference>
<dbReference type="InterPro" id="IPR016032">
    <property type="entry name" value="Sig_transdc_resp-reg_C-effctor"/>
</dbReference>
<dbReference type="EMBL" id="JAMTCK010000002">
    <property type="protein sequence ID" value="MCP2164084.1"/>
    <property type="molecule type" value="Genomic_DNA"/>
</dbReference>
<comment type="caution">
    <text evidence="6">The sequence shown here is derived from an EMBL/GenBank/DDBJ whole genome shotgun (WGS) entry which is preliminary data.</text>
</comment>
<dbReference type="Pfam" id="PF00072">
    <property type="entry name" value="Response_reg"/>
    <property type="match status" value="1"/>
</dbReference>
<dbReference type="InterPro" id="IPR039420">
    <property type="entry name" value="WalR-like"/>
</dbReference>
<dbReference type="GO" id="GO:0000160">
    <property type="term" value="P:phosphorelay signal transduction system"/>
    <property type="evidence" value="ECO:0007669"/>
    <property type="project" value="InterPro"/>
</dbReference>
<dbReference type="Pfam" id="PF00196">
    <property type="entry name" value="GerE"/>
    <property type="match status" value="1"/>
</dbReference>
<dbReference type="PANTHER" id="PTHR43214">
    <property type="entry name" value="TWO-COMPONENT RESPONSE REGULATOR"/>
    <property type="match status" value="1"/>
</dbReference>
<dbReference type="AlphaFoldDB" id="A0AAE3GBK8"/>
<feature type="domain" description="Response regulatory" evidence="5">
    <location>
        <begin position="8"/>
        <end position="124"/>
    </location>
</feature>
<evidence type="ECO:0000259" key="4">
    <source>
        <dbReference type="PROSITE" id="PS50043"/>
    </source>
</evidence>
<keyword evidence="2" id="KW-0238">DNA-binding</keyword>
<evidence type="ECO:0000256" key="1">
    <source>
        <dbReference type="ARBA" id="ARBA00022553"/>
    </source>
</evidence>
<protein>
    <submittedName>
        <fullName evidence="6">Two component transcriptional regulator, LuxR family</fullName>
    </submittedName>
</protein>
<dbReference type="InterPro" id="IPR000792">
    <property type="entry name" value="Tscrpt_reg_LuxR_C"/>
</dbReference>
<sequence>MAAEDVVGILIADDHTLLRESLRDVLLTEDDFRIVGEAGDGESLTALAARSRPDVVLMDIDMPRSQPAETVRRIQQVSPDTKVLILSMYDDPQLVQQMLRSGISGYLHKSISRQDLVAAIRSARNGGQRLVISVSRETLTQVNTIRPGLLSVREQEVLSLVATAMSNRQIAVRLSITEGTVKRHLRNIFGKLGAVSRIDAVNKAVSASLIPGRY</sequence>
<feature type="modified residue" description="4-aspartylphosphate" evidence="3">
    <location>
        <position position="59"/>
    </location>
</feature>
<dbReference type="InterPro" id="IPR001789">
    <property type="entry name" value="Sig_transdc_resp-reg_receiver"/>
</dbReference>
<keyword evidence="7" id="KW-1185">Reference proteome</keyword>
<dbReference type="InterPro" id="IPR011006">
    <property type="entry name" value="CheY-like_superfamily"/>
</dbReference>
<dbReference type="SUPFAM" id="SSF52172">
    <property type="entry name" value="CheY-like"/>
    <property type="match status" value="1"/>
</dbReference>
<gene>
    <name evidence="6" type="ORF">LX83_000924</name>
</gene>
<dbReference type="PROSITE" id="PS50110">
    <property type="entry name" value="RESPONSE_REGULATORY"/>
    <property type="match status" value="1"/>
</dbReference>
<evidence type="ECO:0000256" key="2">
    <source>
        <dbReference type="ARBA" id="ARBA00023125"/>
    </source>
</evidence>
<organism evidence="6 7">
    <name type="scientific">Goodfellowiella coeruleoviolacea</name>
    <dbReference type="NCBI Taxonomy" id="334858"/>
    <lineage>
        <taxon>Bacteria</taxon>
        <taxon>Bacillati</taxon>
        <taxon>Actinomycetota</taxon>
        <taxon>Actinomycetes</taxon>
        <taxon>Pseudonocardiales</taxon>
        <taxon>Pseudonocardiaceae</taxon>
        <taxon>Goodfellowiella</taxon>
    </lineage>
</organism>
<dbReference type="Proteomes" id="UP001206128">
    <property type="component" value="Unassembled WGS sequence"/>
</dbReference>
<name>A0AAE3GBK8_9PSEU</name>
<dbReference type="PROSITE" id="PS50043">
    <property type="entry name" value="HTH_LUXR_2"/>
    <property type="match status" value="1"/>
</dbReference>
<evidence type="ECO:0000313" key="6">
    <source>
        <dbReference type="EMBL" id="MCP2164084.1"/>
    </source>
</evidence>